<evidence type="ECO:0000259" key="5">
    <source>
        <dbReference type="PROSITE" id="PS51007"/>
    </source>
</evidence>
<dbReference type="CDD" id="cd04084">
    <property type="entry name" value="CBM6_xylanase-like"/>
    <property type="match status" value="1"/>
</dbReference>
<comment type="caution">
    <text evidence="6">The sequence shown here is derived from an EMBL/GenBank/DDBJ whole genome shotgun (WGS) entry which is preliminary data.</text>
</comment>
<dbReference type="PANTHER" id="PTHR35889:SF3">
    <property type="entry name" value="F-BOX DOMAIN-CONTAINING PROTEIN"/>
    <property type="match status" value="1"/>
</dbReference>
<dbReference type="Pfam" id="PF07587">
    <property type="entry name" value="PSD1"/>
    <property type="match status" value="1"/>
</dbReference>
<dbReference type="Pfam" id="PF03422">
    <property type="entry name" value="CBM_6"/>
    <property type="match status" value="1"/>
</dbReference>
<dbReference type="InterPro" id="IPR011444">
    <property type="entry name" value="DUF1549"/>
</dbReference>
<dbReference type="Pfam" id="PF07583">
    <property type="entry name" value="PSCyt2"/>
    <property type="match status" value="1"/>
</dbReference>
<name>A0ABT8L8S8_9BACT</name>
<evidence type="ECO:0000256" key="1">
    <source>
        <dbReference type="ARBA" id="ARBA00022617"/>
    </source>
</evidence>
<dbReference type="InterPro" id="IPR011429">
    <property type="entry name" value="Cyt_c_Planctomycete-type"/>
</dbReference>
<evidence type="ECO:0000313" key="7">
    <source>
        <dbReference type="Proteomes" id="UP001172083"/>
    </source>
</evidence>
<dbReference type="InterPro" id="IPR036909">
    <property type="entry name" value="Cyt_c-like_dom_sf"/>
</dbReference>
<dbReference type="PROSITE" id="PS51007">
    <property type="entry name" value="CYTC"/>
    <property type="match status" value="1"/>
</dbReference>
<gene>
    <name evidence="6" type="ORF">QQ020_15155</name>
</gene>
<protein>
    <submittedName>
        <fullName evidence="6">DUF1553 domain-containing protein</fullName>
    </submittedName>
</protein>
<dbReference type="EMBL" id="JAUJEB010000003">
    <property type="protein sequence ID" value="MDN5213407.1"/>
    <property type="molecule type" value="Genomic_DNA"/>
</dbReference>
<organism evidence="6 7">
    <name type="scientific">Agaribacillus aureus</name>
    <dbReference type="NCBI Taxonomy" id="3051825"/>
    <lineage>
        <taxon>Bacteria</taxon>
        <taxon>Pseudomonadati</taxon>
        <taxon>Bacteroidota</taxon>
        <taxon>Cytophagia</taxon>
        <taxon>Cytophagales</taxon>
        <taxon>Splendidivirgaceae</taxon>
        <taxon>Agaribacillus</taxon>
    </lineage>
</organism>
<dbReference type="Proteomes" id="UP001172083">
    <property type="component" value="Unassembled WGS sequence"/>
</dbReference>
<evidence type="ECO:0000313" key="6">
    <source>
        <dbReference type="EMBL" id="MDN5213407.1"/>
    </source>
</evidence>
<evidence type="ECO:0000256" key="2">
    <source>
        <dbReference type="ARBA" id="ARBA00022723"/>
    </source>
</evidence>
<dbReference type="RefSeq" id="WP_346758747.1">
    <property type="nucleotide sequence ID" value="NZ_JAUJEB010000003.1"/>
</dbReference>
<dbReference type="PANTHER" id="PTHR35889">
    <property type="entry name" value="CYCLOINULO-OLIGOSACCHARIDE FRUCTANOTRANSFERASE-RELATED"/>
    <property type="match status" value="1"/>
</dbReference>
<dbReference type="InterPro" id="IPR005084">
    <property type="entry name" value="CBM6"/>
</dbReference>
<sequence length="903" mass="103089">MNILFRLNLLASFLVIVVLLLLTTSCQEKKIDFNADVRPILNKNCISCHGGVKQSGGFGLIFRENALGETKNGKIGIVPGHPEKSEMIARINHKNPEMRMPQERDPLKQEEIDILTKWIEQGAEWKEHWAYLAPEEPEIPEDNTGWGTNEIDNFILQKLEENDLSPSGEADKHDLVRRIYLDLTGLPPSTQQVADFVNDTSENAYENLVDELLQSQKYGEHWASMWLDLARYADSKGYEKDGTRNIWKYRDWVIKAFNDDKPFDQFTIEQLAGDLLPNPTVDQLVATAFHRNTLNNDEGGTDNEEYRVSSVIDRVNTTWEVWQSTTISCVQCHSHPYDPILQEEYFSSFAFFNNTADWDINSEEPLLKELHEVDQDKLDKIKNWIADRSGAPVSNKWERFVLTGEPKLRPEDFDAVENVVHQNRSGQDYMRVFKGAYINIQDVVLKDVDRIYFEYRQRTKSKGTLTIRTDSLTGPVIGKASLAETGSFKTIPIPLTTTAEIANLYFEFQSGAENYSCDIDGFLLGQKLPGEKDREYEDMYAEIDEILNAPYKHSTPVMVEKPEDHSRQTNVFIRGNWMVKGDPVSAGIPKLFDGGDLAFRNRLDMANWLVSKENPLSGRVIVNRFWAKIFGRGIVATVEDFGTLGDYPSHPALLDWLALRFTGEWKWSTKKLLKAIVMSSTYRQTSRVAKEAEEKDPDNRWLSKAPRVRLSAEQIRDQALAVSGLLSEKMYGPSVKPYQPEGIWTIPYSSEKWITSEGEDAYRRGLYTYLRRSSPYPSFVTFDASQRELCLSRRINTNTPLQALVTLNDPVYLEAARSLAGQIIQVAGGKKEKVETAYQRAMGKMPTTEKAEILIKLLDDTETYYQEHQEEAFELAKSENLELASLTVMANALMNMDEFIVKN</sequence>
<accession>A0ABT8L8S8</accession>
<keyword evidence="3 4" id="KW-0408">Iron</keyword>
<dbReference type="PROSITE" id="PS51257">
    <property type="entry name" value="PROKAR_LIPOPROTEIN"/>
    <property type="match status" value="1"/>
</dbReference>
<dbReference type="SUPFAM" id="SSF46626">
    <property type="entry name" value="Cytochrome c"/>
    <property type="match status" value="1"/>
</dbReference>
<proteinExistence type="predicted"/>
<dbReference type="InterPro" id="IPR009056">
    <property type="entry name" value="Cyt_c-like_dom"/>
</dbReference>
<keyword evidence="7" id="KW-1185">Reference proteome</keyword>
<evidence type="ECO:0000256" key="3">
    <source>
        <dbReference type="ARBA" id="ARBA00023004"/>
    </source>
</evidence>
<feature type="domain" description="Cytochrome c" evidence="5">
    <location>
        <begin position="24"/>
        <end position="123"/>
    </location>
</feature>
<dbReference type="InterPro" id="IPR022655">
    <property type="entry name" value="DUF1553"/>
</dbReference>
<dbReference type="Pfam" id="PF07635">
    <property type="entry name" value="PSCyt1"/>
    <property type="match status" value="1"/>
</dbReference>
<evidence type="ECO:0000256" key="4">
    <source>
        <dbReference type="PROSITE-ProRule" id="PRU00433"/>
    </source>
</evidence>
<dbReference type="Gene3D" id="2.60.120.260">
    <property type="entry name" value="Galactose-binding domain-like"/>
    <property type="match status" value="1"/>
</dbReference>
<reference evidence="6" key="1">
    <citation type="submission" date="2023-06" db="EMBL/GenBank/DDBJ databases">
        <title>Genomic of Agaribacillus aureum.</title>
        <authorList>
            <person name="Wang G."/>
        </authorList>
    </citation>
    <scope>NUCLEOTIDE SEQUENCE</scope>
    <source>
        <strain evidence="6">BMA12</strain>
    </source>
</reference>
<keyword evidence="2 4" id="KW-0479">Metal-binding</keyword>
<keyword evidence="1 4" id="KW-0349">Heme</keyword>